<evidence type="ECO:0000313" key="3">
    <source>
        <dbReference type="Proteomes" id="UP000789706"/>
    </source>
</evidence>
<accession>A0A9N9GQN9</accession>
<protein>
    <submittedName>
        <fullName evidence="2">8176_t:CDS:1</fullName>
    </submittedName>
</protein>
<feature type="non-terminal residue" evidence="2">
    <location>
        <position position="1"/>
    </location>
</feature>
<name>A0A9N9GQN9_9GLOM</name>
<dbReference type="OrthoDB" id="76567at2759"/>
<dbReference type="EMBL" id="CAJVPK010002825">
    <property type="protein sequence ID" value="CAG8619134.1"/>
    <property type="molecule type" value="Genomic_DNA"/>
</dbReference>
<keyword evidence="3" id="KW-1185">Reference proteome</keyword>
<proteinExistence type="predicted"/>
<dbReference type="AlphaFoldDB" id="A0A9N9GQN9"/>
<sequence>MAITTLARLILTELAGLTDQSQVRAPLLPIHPLPQLPPFHRIKAPPIMVGGGQHTPTSEMGRGRVSSIMLNLMLTDILRTSNSYKPIFAYYIRLPYILAEGITLEEYEERTDKFNIRGLWEWVDYKVIIYEIPTKHHETFITSISTEIMMQCALVRGTDARTRADNSGKEADACFRPSKPLVQSPNGSDGEKEPWPNIVVEVAYSESEQHVLEKVHNYWLRNHSRVHDAIVIKIDPVSEKYEPPTRMQ</sequence>
<evidence type="ECO:0000313" key="2">
    <source>
        <dbReference type="EMBL" id="CAG8619134.1"/>
    </source>
</evidence>
<dbReference type="Proteomes" id="UP000789706">
    <property type="component" value="Unassembled WGS sequence"/>
</dbReference>
<reference evidence="2" key="1">
    <citation type="submission" date="2021-06" db="EMBL/GenBank/DDBJ databases">
        <authorList>
            <person name="Kallberg Y."/>
            <person name="Tangrot J."/>
            <person name="Rosling A."/>
        </authorList>
    </citation>
    <scope>NUCLEOTIDE SEQUENCE</scope>
    <source>
        <strain evidence="2">AZ414A</strain>
    </source>
</reference>
<feature type="region of interest" description="Disordered" evidence="1">
    <location>
        <begin position="165"/>
        <end position="194"/>
    </location>
</feature>
<comment type="caution">
    <text evidence="2">The sequence shown here is derived from an EMBL/GenBank/DDBJ whole genome shotgun (WGS) entry which is preliminary data.</text>
</comment>
<organism evidence="2 3">
    <name type="scientific">Diversispora eburnea</name>
    <dbReference type="NCBI Taxonomy" id="1213867"/>
    <lineage>
        <taxon>Eukaryota</taxon>
        <taxon>Fungi</taxon>
        <taxon>Fungi incertae sedis</taxon>
        <taxon>Mucoromycota</taxon>
        <taxon>Glomeromycotina</taxon>
        <taxon>Glomeromycetes</taxon>
        <taxon>Diversisporales</taxon>
        <taxon>Diversisporaceae</taxon>
        <taxon>Diversispora</taxon>
    </lineage>
</organism>
<evidence type="ECO:0000256" key="1">
    <source>
        <dbReference type="SAM" id="MobiDB-lite"/>
    </source>
</evidence>
<gene>
    <name evidence="2" type="ORF">DEBURN_LOCUS10293</name>
</gene>